<gene>
    <name evidence="2" type="ORF">KQI82_13245</name>
</gene>
<dbReference type="EMBL" id="JAHLQN010000001">
    <property type="protein sequence ID" value="MBU5627871.1"/>
    <property type="molecule type" value="Genomic_DNA"/>
</dbReference>
<sequence>MEKNKVRWGDRRDGVWLRDLDPLHVFTPYLMPNRADNEAFIEELIDLTEVNAFIEKKNLEDPEFKYTFFHVILAALVKTITLRPRMNRFISGNRMYQRNELTAAFVMKKQFSDTAKESLLFIKFEEDDTVTDVHNRIKKEVLAYRNEESVDNSTAGMDFLGRLPRPLLRFVIRMLYWLEYHGRAPLSLVKTDPDYATIFISNLGSIRLNAAYHHLNNWGTNSFFVTIGEKRLHPFFESDGHVEMRDALKVGITLDERIADGYYYSRTIKLFKHLLQHPELLERPAKEEVDYE</sequence>
<comment type="caution">
    <text evidence="2">The sequence shown here is derived from an EMBL/GenBank/DDBJ whole genome shotgun (WGS) entry which is preliminary data.</text>
</comment>
<dbReference type="RefSeq" id="WP_216633191.1">
    <property type="nucleotide sequence ID" value="NZ_JAHLQN010000001.1"/>
</dbReference>
<dbReference type="Proteomes" id="UP000787672">
    <property type="component" value="Unassembled WGS sequence"/>
</dbReference>
<protein>
    <submittedName>
        <fullName evidence="2">2-oxo acid dehydrogenase subunit E2</fullName>
    </submittedName>
</protein>
<dbReference type="InterPro" id="IPR001078">
    <property type="entry name" value="2-oxoacid_DH_actylTfrase"/>
</dbReference>
<dbReference type="Pfam" id="PF00198">
    <property type="entry name" value="2-oxoacid_dh"/>
    <property type="match status" value="1"/>
</dbReference>
<organism evidence="2 3">
    <name type="scientific">Dysosmobacter acutus</name>
    <dbReference type="NCBI Taxonomy" id="2841504"/>
    <lineage>
        <taxon>Bacteria</taxon>
        <taxon>Bacillati</taxon>
        <taxon>Bacillota</taxon>
        <taxon>Clostridia</taxon>
        <taxon>Eubacteriales</taxon>
        <taxon>Oscillospiraceae</taxon>
        <taxon>Dysosmobacter</taxon>
    </lineage>
</organism>
<evidence type="ECO:0000313" key="2">
    <source>
        <dbReference type="EMBL" id="MBU5627871.1"/>
    </source>
</evidence>
<accession>A0ABS6FC80</accession>
<feature type="domain" description="2-oxoacid dehydrogenase acyltransferase catalytic" evidence="1">
    <location>
        <begin position="195"/>
        <end position="281"/>
    </location>
</feature>
<name>A0ABS6FC80_9FIRM</name>
<proteinExistence type="predicted"/>
<evidence type="ECO:0000259" key="1">
    <source>
        <dbReference type="Pfam" id="PF00198"/>
    </source>
</evidence>
<evidence type="ECO:0000313" key="3">
    <source>
        <dbReference type="Proteomes" id="UP000787672"/>
    </source>
</evidence>
<reference evidence="2 3" key="1">
    <citation type="submission" date="2021-06" db="EMBL/GenBank/DDBJ databases">
        <authorList>
            <person name="Sun Q."/>
            <person name="Li D."/>
        </authorList>
    </citation>
    <scope>NUCLEOTIDE SEQUENCE [LARGE SCALE GENOMIC DNA]</scope>
    <source>
        <strain evidence="2 3">MSJ-2</strain>
    </source>
</reference>
<keyword evidence="3" id="KW-1185">Reference proteome</keyword>